<feature type="chain" id="PRO_5027028644" description="LTXXQ motif family protein" evidence="1">
    <location>
        <begin position="22"/>
        <end position="93"/>
    </location>
</feature>
<organism evidence="2 3">
    <name type="scientific">Usitatibacter rugosus</name>
    <dbReference type="NCBI Taxonomy" id="2732067"/>
    <lineage>
        <taxon>Bacteria</taxon>
        <taxon>Pseudomonadati</taxon>
        <taxon>Pseudomonadota</taxon>
        <taxon>Betaproteobacteria</taxon>
        <taxon>Nitrosomonadales</taxon>
        <taxon>Usitatibacteraceae</taxon>
        <taxon>Usitatibacter</taxon>
    </lineage>
</organism>
<keyword evidence="3" id="KW-1185">Reference proteome</keyword>
<name>A0A6M4H0K1_9PROT</name>
<dbReference type="EMBL" id="CP053069">
    <property type="protein sequence ID" value="QJR13030.1"/>
    <property type="molecule type" value="Genomic_DNA"/>
</dbReference>
<keyword evidence="1" id="KW-0732">Signal</keyword>
<evidence type="ECO:0000313" key="3">
    <source>
        <dbReference type="Proteomes" id="UP000501534"/>
    </source>
</evidence>
<sequence length="93" mass="10271">MFFRRLLALLFAGAITTTVLAQRPDGPPPRPDLSSLNLDATRSAKVEAILTASREKMRAVREDTDKQLATVLNADELAKLKQLMPRPPGPPRH</sequence>
<protein>
    <recommendedName>
        <fullName evidence="4">LTXXQ motif family protein</fullName>
    </recommendedName>
</protein>
<accession>A0A6M4H0K1</accession>
<reference evidence="2 3" key="1">
    <citation type="submission" date="2020-04" db="EMBL/GenBank/DDBJ databases">
        <title>Usitatibacter rugosus gen. nov., sp. nov. and Usitatibacter palustris sp. nov., novel members of Usitatibacteraceae fam. nov. within the order Nitrosomonadales isolated from soil.</title>
        <authorList>
            <person name="Huber K.J."/>
            <person name="Neumann-Schaal M."/>
            <person name="Geppert A."/>
            <person name="Luckner M."/>
            <person name="Wanner G."/>
            <person name="Overmann J."/>
        </authorList>
    </citation>
    <scope>NUCLEOTIDE SEQUENCE [LARGE SCALE GENOMIC DNA]</scope>
    <source>
        <strain evidence="2 3">0125_3</strain>
    </source>
</reference>
<dbReference type="RefSeq" id="WP_171095758.1">
    <property type="nucleotide sequence ID" value="NZ_CP053069.1"/>
</dbReference>
<evidence type="ECO:0000313" key="2">
    <source>
        <dbReference type="EMBL" id="QJR13030.1"/>
    </source>
</evidence>
<gene>
    <name evidence="2" type="ORF">DSM104443_04124</name>
</gene>
<proteinExistence type="predicted"/>
<dbReference type="AlphaFoldDB" id="A0A6M4H0K1"/>
<dbReference type="KEGG" id="uru:DSM104443_04124"/>
<evidence type="ECO:0008006" key="4">
    <source>
        <dbReference type="Google" id="ProtNLM"/>
    </source>
</evidence>
<evidence type="ECO:0000256" key="1">
    <source>
        <dbReference type="SAM" id="SignalP"/>
    </source>
</evidence>
<dbReference type="Proteomes" id="UP000501534">
    <property type="component" value="Chromosome"/>
</dbReference>
<feature type="signal peptide" evidence="1">
    <location>
        <begin position="1"/>
        <end position="21"/>
    </location>
</feature>